<accession>A0A927IJ81</accession>
<keyword evidence="1" id="KW-0472">Membrane</keyword>
<dbReference type="GO" id="GO:0016989">
    <property type="term" value="F:sigma factor antagonist activity"/>
    <property type="evidence" value="ECO:0007669"/>
    <property type="project" value="TreeGrafter"/>
</dbReference>
<comment type="caution">
    <text evidence="4">The sequence shown here is derived from an EMBL/GenBank/DDBJ whole genome shotgun (WGS) entry which is preliminary data.</text>
</comment>
<dbReference type="RefSeq" id="WP_191619123.1">
    <property type="nucleotide sequence ID" value="NZ_JACYFG010000051.1"/>
</dbReference>
<proteinExistence type="predicted"/>
<protein>
    <submittedName>
        <fullName evidence="4">FecR domain-containing protein</fullName>
    </submittedName>
</protein>
<dbReference type="Proteomes" id="UP000622317">
    <property type="component" value="Unassembled WGS sequence"/>
</dbReference>
<evidence type="ECO:0000313" key="4">
    <source>
        <dbReference type="EMBL" id="MBD5782056.1"/>
    </source>
</evidence>
<dbReference type="PANTHER" id="PTHR30273:SF2">
    <property type="entry name" value="PROTEIN FECR"/>
    <property type="match status" value="1"/>
</dbReference>
<dbReference type="PIRSF" id="PIRSF018266">
    <property type="entry name" value="FecR"/>
    <property type="match status" value="1"/>
</dbReference>
<gene>
    <name evidence="4" type="ORF">IEN85_21335</name>
</gene>
<feature type="domain" description="Protein FecR C-terminal" evidence="3">
    <location>
        <begin position="263"/>
        <end position="330"/>
    </location>
</feature>
<evidence type="ECO:0000313" key="5">
    <source>
        <dbReference type="Proteomes" id="UP000622317"/>
    </source>
</evidence>
<organism evidence="4 5">
    <name type="scientific">Pelagicoccus enzymogenes</name>
    <dbReference type="NCBI Taxonomy" id="2773457"/>
    <lineage>
        <taxon>Bacteria</taxon>
        <taxon>Pseudomonadati</taxon>
        <taxon>Verrucomicrobiota</taxon>
        <taxon>Opitutia</taxon>
        <taxon>Puniceicoccales</taxon>
        <taxon>Pelagicoccaceae</taxon>
        <taxon>Pelagicoccus</taxon>
    </lineage>
</organism>
<dbReference type="InterPro" id="IPR012373">
    <property type="entry name" value="Ferrdict_sens_TM"/>
</dbReference>
<sequence length="334" mass="37750">MKSNIEKTASQWAIREQEGLSAAEREELSKWLVETPGARRALERMRKTWGRFEMLRNTDLADDLVGDESSVNWYWYSSLAAGLVLAITALAWTFIQTPSHDSLEAEARELLRWESADFAELEDGSTIDLNNGAEIEYQFSEGSRSIWVLRGEAYFTVAPDPERPFVVYAGNSVTQAVGTQFNVKLKERSVEVLVTEGKVRFSFQQTDAVRPEEDEASAVESAYLTEQHCASLLNDPEEDSGFVIRELDPEELRSLIVWKPVTLRFDSTPLAEVLELFNQYNEIQLVLEDGELGDLKVAAKFRSNKLDGFVRLLEATSGIKSRREGDNIYLYAGN</sequence>
<evidence type="ECO:0000259" key="3">
    <source>
        <dbReference type="Pfam" id="PF16344"/>
    </source>
</evidence>
<name>A0A927IJ81_9BACT</name>
<dbReference type="Gene3D" id="3.55.50.30">
    <property type="match status" value="1"/>
</dbReference>
<evidence type="ECO:0000256" key="1">
    <source>
        <dbReference type="SAM" id="Phobius"/>
    </source>
</evidence>
<reference evidence="4" key="1">
    <citation type="submission" date="2020-09" db="EMBL/GenBank/DDBJ databases">
        <title>Pelagicoccus enzymogenes sp. nov. with an EPS production, isolated from marine sediment.</title>
        <authorList>
            <person name="Feng X."/>
        </authorList>
    </citation>
    <scope>NUCLEOTIDE SEQUENCE</scope>
    <source>
        <strain evidence="4">NFK12</strain>
    </source>
</reference>
<evidence type="ECO:0000259" key="2">
    <source>
        <dbReference type="Pfam" id="PF04773"/>
    </source>
</evidence>
<keyword evidence="1" id="KW-1133">Transmembrane helix</keyword>
<dbReference type="Gene3D" id="2.60.120.1440">
    <property type="match status" value="1"/>
</dbReference>
<dbReference type="InterPro" id="IPR032508">
    <property type="entry name" value="FecR_C"/>
</dbReference>
<dbReference type="PANTHER" id="PTHR30273">
    <property type="entry name" value="PERIPLASMIC SIGNAL SENSOR AND SIGMA FACTOR ACTIVATOR FECR-RELATED"/>
    <property type="match status" value="1"/>
</dbReference>
<feature type="transmembrane region" description="Helical" evidence="1">
    <location>
        <begin position="73"/>
        <end position="95"/>
    </location>
</feature>
<dbReference type="AlphaFoldDB" id="A0A927IJ81"/>
<dbReference type="EMBL" id="JACYFG010000051">
    <property type="protein sequence ID" value="MBD5782056.1"/>
    <property type="molecule type" value="Genomic_DNA"/>
</dbReference>
<dbReference type="InterPro" id="IPR006860">
    <property type="entry name" value="FecR"/>
</dbReference>
<dbReference type="Pfam" id="PF04773">
    <property type="entry name" value="FecR"/>
    <property type="match status" value="1"/>
</dbReference>
<keyword evidence="1" id="KW-0812">Transmembrane</keyword>
<keyword evidence="5" id="KW-1185">Reference proteome</keyword>
<feature type="domain" description="FecR protein" evidence="2">
    <location>
        <begin position="120"/>
        <end position="200"/>
    </location>
</feature>
<dbReference type="Pfam" id="PF16344">
    <property type="entry name" value="FecR_C"/>
    <property type="match status" value="1"/>
</dbReference>